<evidence type="ECO:0000256" key="1">
    <source>
        <dbReference type="SAM" id="Phobius"/>
    </source>
</evidence>
<keyword evidence="3" id="KW-1185">Reference proteome</keyword>
<dbReference type="Pfam" id="PF11821">
    <property type="entry name" value="ActD"/>
    <property type="match status" value="1"/>
</dbReference>
<dbReference type="RefSeq" id="WP_377031391.1">
    <property type="nucleotide sequence ID" value="NZ_JBHOMY010000120.1"/>
</dbReference>
<keyword evidence="1" id="KW-1133">Transmembrane helix</keyword>
<evidence type="ECO:0000313" key="2">
    <source>
        <dbReference type="EMBL" id="MFC1460024.1"/>
    </source>
</evidence>
<name>A0ABV6YFF3_9HYPH</name>
<comment type="caution">
    <text evidence="2">The sequence shown here is derived from an EMBL/GenBank/DDBJ whole genome shotgun (WGS) entry which is preliminary data.</text>
</comment>
<organism evidence="2 3">
    <name type="scientific">Microvirga arabica</name>
    <dbReference type="NCBI Taxonomy" id="1128671"/>
    <lineage>
        <taxon>Bacteria</taxon>
        <taxon>Pseudomonadati</taxon>
        <taxon>Pseudomonadota</taxon>
        <taxon>Alphaproteobacteria</taxon>
        <taxon>Hyphomicrobiales</taxon>
        <taxon>Methylobacteriaceae</taxon>
        <taxon>Microvirga</taxon>
    </lineage>
</organism>
<keyword evidence="1" id="KW-0472">Membrane</keyword>
<keyword evidence="1" id="KW-0812">Transmembrane</keyword>
<feature type="transmembrane region" description="Helical" evidence="1">
    <location>
        <begin position="96"/>
        <end position="121"/>
    </location>
</feature>
<feature type="transmembrane region" description="Helical" evidence="1">
    <location>
        <begin position="54"/>
        <end position="76"/>
    </location>
</feature>
<dbReference type="EMBL" id="JBHOMY010000120">
    <property type="protein sequence ID" value="MFC1460024.1"/>
    <property type="molecule type" value="Genomic_DNA"/>
</dbReference>
<dbReference type="InterPro" id="IPR021776">
    <property type="entry name" value="ActD"/>
</dbReference>
<dbReference type="Proteomes" id="UP001593940">
    <property type="component" value="Unassembled WGS sequence"/>
</dbReference>
<protein>
    <submittedName>
        <fullName evidence="2">DUF3341 domain-containing protein</fullName>
    </submittedName>
</protein>
<reference evidence="2 3" key="1">
    <citation type="submission" date="2024-09" db="EMBL/GenBank/DDBJ databases">
        <title>Nodulacao em especies de Leguminosae Basais da Amazonia e Caracterizacao dos Rizobios e Bacterias Associadas aos Nodulos.</title>
        <authorList>
            <person name="Jambeiro I.C.A."/>
            <person name="Lopes I.S."/>
            <person name="Aguiar E.R.G.R."/>
            <person name="Santos A.F.J."/>
            <person name="Dos Santos J.M.F."/>
            <person name="Gross E."/>
        </authorList>
    </citation>
    <scope>NUCLEOTIDE SEQUENCE [LARGE SCALE GENOMIC DNA]</scope>
    <source>
        <strain evidence="2 3">BRUESC1165</strain>
    </source>
</reference>
<gene>
    <name evidence="2" type="ORF">ACETIH_25635</name>
</gene>
<dbReference type="PANTHER" id="PTHR40394:SF2">
    <property type="entry name" value="QUINOL:CYTOCHROME C OXIDOREDUCTASE MEMBRANE PROTEIN"/>
    <property type="match status" value="1"/>
</dbReference>
<evidence type="ECO:0000313" key="3">
    <source>
        <dbReference type="Proteomes" id="UP001593940"/>
    </source>
</evidence>
<proteinExistence type="predicted"/>
<sequence>MTQRPRGIMAEFKTPEALIEAVRAAKRAGYTRLDAFSPFPLSDLAKELGVRTSVIPWIATVAGLVGAAIQYGSQYWMNAVDYPLNVGGRPLHSWPAFIPASLIVAILWAGAATLIGLLLILRLPRLHHPVFAVPGFERASEDRFFLCIMQDDPIFDNATVRTFFGGLSPLAVQEVPECG</sequence>
<accession>A0ABV6YFF3</accession>
<dbReference type="PANTHER" id="PTHR40394">
    <property type="entry name" value="LIPOPROTEIN-RELATED"/>
    <property type="match status" value="1"/>
</dbReference>